<evidence type="ECO:0000256" key="9">
    <source>
        <dbReference type="ARBA" id="ARBA00022993"/>
    </source>
</evidence>
<evidence type="ECO:0000256" key="6">
    <source>
        <dbReference type="ARBA" id="ARBA00022741"/>
    </source>
</evidence>
<evidence type="ECO:0000256" key="2">
    <source>
        <dbReference type="ARBA" id="ARBA00013868"/>
    </source>
</evidence>
<evidence type="ECO:0000313" key="12">
    <source>
        <dbReference type="EMBL" id="SVB96519.1"/>
    </source>
</evidence>
<dbReference type="InterPro" id="IPR001980">
    <property type="entry name" value="PPAT"/>
</dbReference>
<evidence type="ECO:0000256" key="7">
    <source>
        <dbReference type="ARBA" id="ARBA00022840"/>
    </source>
</evidence>
<keyword evidence="8" id="KW-0460">Magnesium</keyword>
<gene>
    <name evidence="12" type="ORF">METZ01_LOCUS249373</name>
</gene>
<evidence type="ECO:0000256" key="5">
    <source>
        <dbReference type="ARBA" id="ARBA00022695"/>
    </source>
</evidence>
<keyword evidence="6" id="KW-0547">Nucleotide-binding</keyword>
<evidence type="ECO:0000256" key="8">
    <source>
        <dbReference type="ARBA" id="ARBA00022842"/>
    </source>
</evidence>
<keyword evidence="9" id="KW-0173">Coenzyme A biosynthesis</keyword>
<dbReference type="Pfam" id="PF01467">
    <property type="entry name" value="CTP_transf_like"/>
    <property type="match status" value="1"/>
</dbReference>
<evidence type="ECO:0000259" key="11">
    <source>
        <dbReference type="Pfam" id="PF01467"/>
    </source>
</evidence>
<dbReference type="InterPro" id="IPR004821">
    <property type="entry name" value="Cyt_trans-like"/>
</dbReference>
<keyword evidence="3" id="KW-0963">Cytoplasm</keyword>
<dbReference type="SUPFAM" id="SSF52374">
    <property type="entry name" value="Nucleotidylyl transferase"/>
    <property type="match status" value="1"/>
</dbReference>
<evidence type="ECO:0000256" key="10">
    <source>
        <dbReference type="ARBA" id="ARBA00029346"/>
    </source>
</evidence>
<feature type="non-terminal residue" evidence="12">
    <location>
        <position position="64"/>
    </location>
</feature>
<proteinExistence type="predicted"/>
<dbReference type="AlphaFoldDB" id="A0A382IB94"/>
<dbReference type="PANTHER" id="PTHR21342:SF1">
    <property type="entry name" value="PHOSPHOPANTETHEINE ADENYLYLTRANSFERASE"/>
    <property type="match status" value="1"/>
</dbReference>
<feature type="non-terminal residue" evidence="12">
    <location>
        <position position="1"/>
    </location>
</feature>
<evidence type="ECO:0000256" key="1">
    <source>
        <dbReference type="ARBA" id="ARBA00012392"/>
    </source>
</evidence>
<dbReference type="InterPro" id="IPR014729">
    <property type="entry name" value="Rossmann-like_a/b/a_fold"/>
</dbReference>
<dbReference type="GO" id="GO:0005524">
    <property type="term" value="F:ATP binding"/>
    <property type="evidence" value="ECO:0007669"/>
    <property type="project" value="UniProtKB-KW"/>
</dbReference>
<keyword evidence="4" id="KW-0808">Transferase</keyword>
<name>A0A382IB94_9ZZZZ</name>
<dbReference type="EMBL" id="UINC01066135">
    <property type="protein sequence ID" value="SVB96519.1"/>
    <property type="molecule type" value="Genomic_DNA"/>
</dbReference>
<keyword evidence="5" id="KW-0548">Nucleotidyltransferase</keyword>
<dbReference type="Gene3D" id="3.40.50.620">
    <property type="entry name" value="HUPs"/>
    <property type="match status" value="1"/>
</dbReference>
<feature type="domain" description="Cytidyltransferase-like" evidence="11">
    <location>
        <begin position="4"/>
        <end position="60"/>
    </location>
</feature>
<evidence type="ECO:0000256" key="4">
    <source>
        <dbReference type="ARBA" id="ARBA00022679"/>
    </source>
</evidence>
<dbReference type="PANTHER" id="PTHR21342">
    <property type="entry name" value="PHOSPHOPANTETHEINE ADENYLYLTRANSFERASE"/>
    <property type="match status" value="1"/>
</dbReference>
<dbReference type="NCBIfam" id="TIGR00125">
    <property type="entry name" value="cyt_tran_rel"/>
    <property type="match status" value="1"/>
</dbReference>
<dbReference type="EC" id="2.7.7.3" evidence="1"/>
<keyword evidence="7" id="KW-0067">ATP-binding</keyword>
<organism evidence="12">
    <name type="scientific">marine metagenome</name>
    <dbReference type="NCBI Taxonomy" id="408172"/>
    <lineage>
        <taxon>unclassified sequences</taxon>
        <taxon>metagenomes</taxon>
        <taxon>ecological metagenomes</taxon>
    </lineage>
</organism>
<comment type="catalytic activity">
    <reaction evidence="10">
        <text>(R)-4'-phosphopantetheine + ATP + H(+) = 3'-dephospho-CoA + diphosphate</text>
        <dbReference type="Rhea" id="RHEA:19801"/>
        <dbReference type="ChEBI" id="CHEBI:15378"/>
        <dbReference type="ChEBI" id="CHEBI:30616"/>
        <dbReference type="ChEBI" id="CHEBI:33019"/>
        <dbReference type="ChEBI" id="CHEBI:57328"/>
        <dbReference type="ChEBI" id="CHEBI:61723"/>
        <dbReference type="EC" id="2.7.7.3"/>
    </reaction>
</comment>
<accession>A0A382IB94</accession>
<sequence length="64" mass="7152">VLAIYPGSFDPITKGHEDVARRSLRIVDRVIVAVAHTATQIKGSLFSPSERVEMIQEVFADEER</sequence>
<dbReference type="GO" id="GO:0004595">
    <property type="term" value="F:pantetheine-phosphate adenylyltransferase activity"/>
    <property type="evidence" value="ECO:0007669"/>
    <property type="project" value="UniProtKB-EC"/>
</dbReference>
<dbReference type="GO" id="GO:0015937">
    <property type="term" value="P:coenzyme A biosynthetic process"/>
    <property type="evidence" value="ECO:0007669"/>
    <property type="project" value="UniProtKB-KW"/>
</dbReference>
<protein>
    <recommendedName>
        <fullName evidence="2">Phosphopantetheine adenylyltransferase</fullName>
        <ecNumber evidence="1">2.7.7.3</ecNumber>
    </recommendedName>
</protein>
<dbReference type="PRINTS" id="PR01020">
    <property type="entry name" value="LPSBIOSNTHSS"/>
</dbReference>
<reference evidence="12" key="1">
    <citation type="submission" date="2018-05" db="EMBL/GenBank/DDBJ databases">
        <authorList>
            <person name="Lanie J.A."/>
            <person name="Ng W.-L."/>
            <person name="Kazmierczak K.M."/>
            <person name="Andrzejewski T.M."/>
            <person name="Davidsen T.M."/>
            <person name="Wayne K.J."/>
            <person name="Tettelin H."/>
            <person name="Glass J.I."/>
            <person name="Rusch D."/>
            <person name="Podicherti R."/>
            <person name="Tsui H.-C.T."/>
            <person name="Winkler M.E."/>
        </authorList>
    </citation>
    <scope>NUCLEOTIDE SEQUENCE</scope>
</reference>
<evidence type="ECO:0000256" key="3">
    <source>
        <dbReference type="ARBA" id="ARBA00022490"/>
    </source>
</evidence>